<dbReference type="EMBL" id="CACRTR010000011">
    <property type="protein sequence ID" value="VYU40574.1"/>
    <property type="molecule type" value="Genomic_DNA"/>
</dbReference>
<name>A0A6N3EL10_EUBLI</name>
<feature type="chain" id="PRO_5039258817" description="DUF3089 domain-containing protein" evidence="1">
    <location>
        <begin position="30"/>
        <end position="336"/>
    </location>
</feature>
<dbReference type="Pfam" id="PF11288">
    <property type="entry name" value="DUF3089"/>
    <property type="match status" value="1"/>
</dbReference>
<dbReference type="InterPro" id="IPR021440">
    <property type="entry name" value="DUF3089"/>
</dbReference>
<protein>
    <recommendedName>
        <fullName evidence="3">DUF3089 domain-containing protein</fullName>
    </recommendedName>
</protein>
<gene>
    <name evidence="2" type="ORF">ELLFYP34_03499</name>
</gene>
<organism evidence="2">
    <name type="scientific">Eubacterium limosum</name>
    <dbReference type="NCBI Taxonomy" id="1736"/>
    <lineage>
        <taxon>Bacteria</taxon>
        <taxon>Bacillati</taxon>
        <taxon>Bacillota</taxon>
        <taxon>Clostridia</taxon>
        <taxon>Eubacteriales</taxon>
        <taxon>Eubacteriaceae</taxon>
        <taxon>Eubacterium</taxon>
    </lineage>
</organism>
<evidence type="ECO:0000256" key="1">
    <source>
        <dbReference type="SAM" id="SignalP"/>
    </source>
</evidence>
<feature type="signal peptide" evidence="1">
    <location>
        <begin position="1"/>
        <end position="29"/>
    </location>
</feature>
<reference evidence="2" key="1">
    <citation type="submission" date="2019-11" db="EMBL/GenBank/DDBJ databases">
        <authorList>
            <person name="Feng L."/>
        </authorList>
    </citation>
    <scope>NUCLEOTIDE SEQUENCE</scope>
    <source>
        <strain evidence="2">ElimosumLFYP34</strain>
    </source>
</reference>
<dbReference type="SUPFAM" id="SSF53474">
    <property type="entry name" value="alpha/beta-Hydrolases"/>
    <property type="match status" value="1"/>
</dbReference>
<sequence>MKTRRSARGLLLAALLLMSILLPGCVARQAENKEAPTDYAVAANWLAMPDTPDKPVDVFYLYPTAWHKESAEEPNICTVDNATLRETAPEMLRQQASVFEPVANVYAPYYRQADAAYCLGLSHDEEYALLNGVPKTDVFAAFDYYLEHENNGRPFILAGHSQGSNMLLYLLGEYMKAHPVVYRRMVAAYVIGYSVTGDYLAQNPHLRFAEAADDTGVIISYNTEAPGVTADNPVLLPGAKVINPISWTRDETLAPAEQSLGSASREDPSVKSLPSADARIDKVRGVLVCDNQDTDALAPGNAVFPEGVYHGYDYAFYYYNLRENAGQRIEAYLARR</sequence>
<accession>A0A6N3EL10</accession>
<dbReference type="AlphaFoldDB" id="A0A6N3EL10"/>
<evidence type="ECO:0000313" key="2">
    <source>
        <dbReference type="EMBL" id="VYU40574.1"/>
    </source>
</evidence>
<evidence type="ECO:0008006" key="3">
    <source>
        <dbReference type="Google" id="ProtNLM"/>
    </source>
</evidence>
<keyword evidence="1" id="KW-0732">Signal</keyword>
<proteinExistence type="predicted"/>
<dbReference type="InterPro" id="IPR029058">
    <property type="entry name" value="AB_hydrolase_fold"/>
</dbReference>